<sequence>MAGTDRRFRDSALPQPAIILVRPQMGENIGAAARAMLNFGLGEMRLVAPRDGWPSESARAMASRADEVLEHARLFETTEEAIADLHHVYATTARGREMAKPVVTPREAADTGVGRVRAGERVGILFGGERAGLDNDDVALARAVVQVTANPAFSSLNLAQAVLLVSYEWRLAALAAGKATTMPPAPEEAGPVAEAAQMTAFLDFLSAELDAAGFFHRIADKRPTMLRNIRAMFHRADLREQEVRTLFGVVRSLSGHRQGTRGAKGGEKGG</sequence>
<evidence type="ECO:0000256" key="4">
    <source>
        <dbReference type="ARBA" id="ARBA00022691"/>
    </source>
</evidence>
<name>A0A2M9G1J0_9PROT</name>
<keyword evidence="4" id="KW-0949">S-adenosyl-L-methionine</keyword>
<dbReference type="GO" id="GO:0003723">
    <property type="term" value="F:RNA binding"/>
    <property type="evidence" value="ECO:0007669"/>
    <property type="project" value="InterPro"/>
</dbReference>
<keyword evidence="3 6" id="KW-0808">Transferase</keyword>
<dbReference type="GO" id="GO:0005829">
    <property type="term" value="C:cytosol"/>
    <property type="evidence" value="ECO:0007669"/>
    <property type="project" value="TreeGrafter"/>
</dbReference>
<keyword evidence="2 6" id="KW-0489">Methyltransferase</keyword>
<organism evidence="6 7">
    <name type="scientific">Minwuia thermotolerans</name>
    <dbReference type="NCBI Taxonomy" id="2056226"/>
    <lineage>
        <taxon>Bacteria</taxon>
        <taxon>Pseudomonadati</taxon>
        <taxon>Pseudomonadota</taxon>
        <taxon>Alphaproteobacteria</taxon>
        <taxon>Minwuiales</taxon>
        <taxon>Minwuiaceae</taxon>
        <taxon>Minwuia</taxon>
    </lineage>
</organism>
<dbReference type="Pfam" id="PF00588">
    <property type="entry name" value="SpoU_methylase"/>
    <property type="match status" value="1"/>
</dbReference>
<evidence type="ECO:0000313" key="6">
    <source>
        <dbReference type="EMBL" id="PJK29534.1"/>
    </source>
</evidence>
<dbReference type="EMBL" id="PHIG01000032">
    <property type="protein sequence ID" value="PJK29534.1"/>
    <property type="molecule type" value="Genomic_DNA"/>
</dbReference>
<dbReference type="SUPFAM" id="SSF75217">
    <property type="entry name" value="alpha/beta knot"/>
    <property type="match status" value="1"/>
</dbReference>
<dbReference type="PIRSF" id="PIRSF004808">
    <property type="entry name" value="LasT"/>
    <property type="match status" value="1"/>
</dbReference>
<reference evidence="6 7" key="1">
    <citation type="submission" date="2017-11" db="EMBL/GenBank/DDBJ databases">
        <title>Draft genome sequence of Rhizobiales bacterium SY3-13.</title>
        <authorList>
            <person name="Sun C."/>
        </authorList>
    </citation>
    <scope>NUCLEOTIDE SEQUENCE [LARGE SCALE GENOMIC DNA]</scope>
    <source>
        <strain evidence="6 7">SY3-13</strain>
    </source>
</reference>
<dbReference type="GO" id="GO:0002128">
    <property type="term" value="P:tRNA nucleoside ribose methylation"/>
    <property type="evidence" value="ECO:0007669"/>
    <property type="project" value="TreeGrafter"/>
</dbReference>
<evidence type="ECO:0000256" key="3">
    <source>
        <dbReference type="ARBA" id="ARBA00022679"/>
    </source>
</evidence>
<dbReference type="Proteomes" id="UP000229498">
    <property type="component" value="Unassembled WGS sequence"/>
</dbReference>
<dbReference type="Gene3D" id="3.40.1280.10">
    <property type="match status" value="1"/>
</dbReference>
<dbReference type="PANTHER" id="PTHR42786">
    <property type="entry name" value="TRNA/RRNA METHYLTRANSFERASE"/>
    <property type="match status" value="1"/>
</dbReference>
<feature type="domain" description="tRNA/rRNA methyltransferase SpoU type" evidence="5">
    <location>
        <begin position="17"/>
        <end position="167"/>
    </location>
</feature>
<gene>
    <name evidence="6" type="ORF">CVT23_10755</name>
</gene>
<evidence type="ECO:0000256" key="2">
    <source>
        <dbReference type="ARBA" id="ARBA00022603"/>
    </source>
</evidence>
<protein>
    <submittedName>
        <fullName evidence="6">rRNA methyltransferase</fullName>
    </submittedName>
</protein>
<comment type="similarity">
    <text evidence="1">Belongs to the class IV-like SAM-binding methyltransferase superfamily. RNA methyltransferase TrmH family.</text>
</comment>
<dbReference type="InterPro" id="IPR004384">
    <property type="entry name" value="RNA_MeTrfase_TrmJ/LasT"/>
</dbReference>
<dbReference type="InterPro" id="IPR029026">
    <property type="entry name" value="tRNA_m1G_MTases_N"/>
</dbReference>
<comment type="caution">
    <text evidence="6">The sequence shown here is derived from an EMBL/GenBank/DDBJ whole genome shotgun (WGS) entry which is preliminary data.</text>
</comment>
<dbReference type="RefSeq" id="WP_109793558.1">
    <property type="nucleotide sequence ID" value="NZ_PHIG01000032.1"/>
</dbReference>
<evidence type="ECO:0000313" key="7">
    <source>
        <dbReference type="Proteomes" id="UP000229498"/>
    </source>
</evidence>
<evidence type="ECO:0000256" key="1">
    <source>
        <dbReference type="ARBA" id="ARBA00007228"/>
    </source>
</evidence>
<dbReference type="GO" id="GO:0008173">
    <property type="term" value="F:RNA methyltransferase activity"/>
    <property type="evidence" value="ECO:0007669"/>
    <property type="project" value="InterPro"/>
</dbReference>
<keyword evidence="7" id="KW-1185">Reference proteome</keyword>
<dbReference type="Gene3D" id="1.10.8.590">
    <property type="match status" value="1"/>
</dbReference>
<proteinExistence type="inferred from homology"/>
<accession>A0A2M9G1J0</accession>
<evidence type="ECO:0000259" key="5">
    <source>
        <dbReference type="Pfam" id="PF00588"/>
    </source>
</evidence>
<dbReference type="InterPro" id="IPR029028">
    <property type="entry name" value="Alpha/beta_knot_MTases"/>
</dbReference>
<dbReference type="InterPro" id="IPR001537">
    <property type="entry name" value="SpoU_MeTrfase"/>
</dbReference>
<dbReference type="AlphaFoldDB" id="A0A2M9G1J0"/>
<dbReference type="PANTHER" id="PTHR42786:SF7">
    <property type="entry name" value="TRNA_RRNA METHYLTRANSFERASE SPOU TYPE DOMAIN-CONTAINING PROTEIN"/>
    <property type="match status" value="1"/>
</dbReference>
<dbReference type="OrthoDB" id="9806346at2"/>
<dbReference type="CDD" id="cd18093">
    <property type="entry name" value="SpoU-like_TrmJ"/>
    <property type="match status" value="1"/>
</dbReference>